<dbReference type="EMBL" id="FUEG01000054">
    <property type="protein sequence ID" value="SJL18169.1"/>
    <property type="molecule type" value="Genomic_DNA"/>
</dbReference>
<evidence type="ECO:0000313" key="2">
    <source>
        <dbReference type="Proteomes" id="UP000219338"/>
    </source>
</evidence>
<reference evidence="2" key="1">
    <citation type="journal article" date="2017" name="Nat. Ecol. Evol.">
        <title>Genome expansion and lineage-specific genetic innovations in the forest pathogenic fungi Armillaria.</title>
        <authorList>
            <person name="Sipos G."/>
            <person name="Prasanna A.N."/>
            <person name="Walter M.C."/>
            <person name="O'Connor E."/>
            <person name="Balint B."/>
            <person name="Krizsan K."/>
            <person name="Kiss B."/>
            <person name="Hess J."/>
            <person name="Varga T."/>
            <person name="Slot J."/>
            <person name="Riley R."/>
            <person name="Boka B."/>
            <person name="Rigling D."/>
            <person name="Barry K."/>
            <person name="Lee J."/>
            <person name="Mihaltcheva S."/>
            <person name="LaButti K."/>
            <person name="Lipzen A."/>
            <person name="Waldron R."/>
            <person name="Moloney N.M."/>
            <person name="Sperisen C."/>
            <person name="Kredics L."/>
            <person name="Vagvoelgyi C."/>
            <person name="Patrignani A."/>
            <person name="Fitzpatrick D."/>
            <person name="Nagy I."/>
            <person name="Doyle S."/>
            <person name="Anderson J.B."/>
            <person name="Grigoriev I.V."/>
            <person name="Gueldener U."/>
            <person name="Muensterkoetter M."/>
            <person name="Nagy L.G."/>
        </authorList>
    </citation>
    <scope>NUCLEOTIDE SEQUENCE [LARGE SCALE GENOMIC DNA]</scope>
    <source>
        <strain evidence="2">C18/9</strain>
    </source>
</reference>
<accession>A0A284SB25</accession>
<dbReference type="OrthoDB" id="10368622at2759"/>
<dbReference type="Proteomes" id="UP000219338">
    <property type="component" value="Unassembled WGS sequence"/>
</dbReference>
<dbReference type="AlphaFoldDB" id="A0A284SB25"/>
<sequence length="248" mass="27021">MDSMDAAFLSGIMDSTVQKLAADFHTETKDLFQSAKTHSEVARMYDQTTVDKTRIVTTRALLGASFRKFLDEEDSIMAELRAIYKVKCDKVAEPHSRSVLIASGPMTDIEIPNSVATISAGESPEIDESTAAEDGSSSHLKRTADLEHHHDAVEDLGYSSEPTISPKKRATLQDPNRYSTAATYAESTDSLSMSPEQLVAQTQYHGARGATRLVTPGTNITQTQVGYQTSSWEVIAGNLGLLHNPRDV</sequence>
<organism evidence="1 2">
    <name type="scientific">Armillaria ostoyae</name>
    <name type="common">Armillaria root rot fungus</name>
    <dbReference type="NCBI Taxonomy" id="47428"/>
    <lineage>
        <taxon>Eukaryota</taxon>
        <taxon>Fungi</taxon>
        <taxon>Dikarya</taxon>
        <taxon>Basidiomycota</taxon>
        <taxon>Agaricomycotina</taxon>
        <taxon>Agaricomycetes</taxon>
        <taxon>Agaricomycetidae</taxon>
        <taxon>Agaricales</taxon>
        <taxon>Marasmiineae</taxon>
        <taxon>Physalacriaceae</taxon>
        <taxon>Armillaria</taxon>
    </lineage>
</organism>
<dbReference type="OMA" id="CDKVAEP"/>
<gene>
    <name evidence="1" type="ORF">ARMOST_21745</name>
</gene>
<keyword evidence="2" id="KW-1185">Reference proteome</keyword>
<evidence type="ECO:0000313" key="1">
    <source>
        <dbReference type="EMBL" id="SJL18169.1"/>
    </source>
</evidence>
<proteinExistence type="predicted"/>
<protein>
    <submittedName>
        <fullName evidence="1">Uncharacterized protein</fullName>
    </submittedName>
</protein>
<name>A0A284SB25_ARMOS</name>